<gene>
    <name evidence="2" type="ORF">ACFOET_01825</name>
</gene>
<dbReference type="InterPro" id="IPR036388">
    <property type="entry name" value="WH-like_DNA-bd_sf"/>
</dbReference>
<dbReference type="PANTHER" id="PTHR18964:SF149">
    <property type="entry name" value="BIFUNCTIONAL UDP-N-ACETYLGLUCOSAMINE 2-EPIMERASE_N-ACETYLMANNOSAMINE KINASE"/>
    <property type="match status" value="1"/>
</dbReference>
<evidence type="ECO:0000313" key="2">
    <source>
        <dbReference type="EMBL" id="MFC3196342.1"/>
    </source>
</evidence>
<evidence type="ECO:0000256" key="1">
    <source>
        <dbReference type="ARBA" id="ARBA00006479"/>
    </source>
</evidence>
<dbReference type="Gene3D" id="1.10.10.10">
    <property type="entry name" value="Winged helix-like DNA-binding domain superfamily/Winged helix DNA-binding domain"/>
    <property type="match status" value="1"/>
</dbReference>
<dbReference type="Pfam" id="PF00480">
    <property type="entry name" value="ROK"/>
    <property type="match status" value="1"/>
</dbReference>
<proteinExistence type="inferred from homology"/>
<evidence type="ECO:0000313" key="3">
    <source>
        <dbReference type="Proteomes" id="UP001595526"/>
    </source>
</evidence>
<keyword evidence="3" id="KW-1185">Reference proteome</keyword>
<dbReference type="SUPFAM" id="SSF53067">
    <property type="entry name" value="Actin-like ATPase domain"/>
    <property type="match status" value="1"/>
</dbReference>
<sequence length="411" mass="44567">MKLHRTDQLRKAIFKLLYYKGALSLAELSAYTNKSVPNITSIMNIFVKDGYVVEDGLAPSTGGRRPVKYRLNEKMKRYVLAIAMDQFITRIVLYNLVNEAVHPEAGFSLPLQNNPEALQQLSVSIDKYLTSSTVRRTHIVGIGIAMPGFIDIEKGVNASFLTDTGDVGLRDWITKRTGIPTYIENDSSAIAIAELHFGAAKDMQDVMVVNMGWGVGLGMIVNGSLFRGHNGYAGEFSHIPLSHSNKLCSCGKRGCLEVDASLLVAVENAKQAIANGTNSRLEKLFLDHSKAEGDHLIEAACSGDQLAVASLSDAAFMMGKGIATLIHIMNPRRVVISGRGSAAGRLLLPPVQRAINEFCIPRLVENTEVVVSELSYQAELLGAASLVIENYQLGQHVDAGLNATARKLSIS</sequence>
<reference evidence="3" key="1">
    <citation type="journal article" date="2019" name="Int. J. Syst. Evol. Microbiol.">
        <title>The Global Catalogue of Microorganisms (GCM) 10K type strain sequencing project: providing services to taxonomists for standard genome sequencing and annotation.</title>
        <authorList>
            <consortium name="The Broad Institute Genomics Platform"/>
            <consortium name="The Broad Institute Genome Sequencing Center for Infectious Disease"/>
            <person name="Wu L."/>
            <person name="Ma J."/>
        </authorList>
    </citation>
    <scope>NUCLEOTIDE SEQUENCE [LARGE SCALE GENOMIC DNA]</scope>
    <source>
        <strain evidence="3">KCTC 52416</strain>
    </source>
</reference>
<comment type="similarity">
    <text evidence="1">Belongs to the ROK (NagC/XylR) family.</text>
</comment>
<dbReference type="Gene3D" id="3.30.420.40">
    <property type="match status" value="2"/>
</dbReference>
<dbReference type="PANTHER" id="PTHR18964">
    <property type="entry name" value="ROK (REPRESSOR, ORF, KINASE) FAMILY"/>
    <property type="match status" value="1"/>
</dbReference>
<dbReference type="InterPro" id="IPR036390">
    <property type="entry name" value="WH_DNA-bd_sf"/>
</dbReference>
<protein>
    <submittedName>
        <fullName evidence="2">ROK family protein</fullName>
    </submittedName>
</protein>
<dbReference type="SUPFAM" id="SSF46785">
    <property type="entry name" value="Winged helix' DNA-binding domain"/>
    <property type="match status" value="1"/>
</dbReference>
<name>A0ABV7JGY3_9SPHI</name>
<dbReference type="InterPro" id="IPR000600">
    <property type="entry name" value="ROK"/>
</dbReference>
<dbReference type="EMBL" id="JBHRTA010000008">
    <property type="protein sequence ID" value="MFC3196342.1"/>
    <property type="molecule type" value="Genomic_DNA"/>
</dbReference>
<dbReference type="RefSeq" id="WP_379018968.1">
    <property type="nucleotide sequence ID" value="NZ_JBHRTA010000008.1"/>
</dbReference>
<dbReference type="Proteomes" id="UP001595526">
    <property type="component" value="Unassembled WGS sequence"/>
</dbReference>
<accession>A0ABV7JGY3</accession>
<dbReference type="InterPro" id="IPR043129">
    <property type="entry name" value="ATPase_NBD"/>
</dbReference>
<comment type="caution">
    <text evidence="2">The sequence shown here is derived from an EMBL/GenBank/DDBJ whole genome shotgun (WGS) entry which is preliminary data.</text>
</comment>
<organism evidence="2 3">
    <name type="scientific">Parapedobacter deserti</name>
    <dbReference type="NCBI Taxonomy" id="1912957"/>
    <lineage>
        <taxon>Bacteria</taxon>
        <taxon>Pseudomonadati</taxon>
        <taxon>Bacteroidota</taxon>
        <taxon>Sphingobacteriia</taxon>
        <taxon>Sphingobacteriales</taxon>
        <taxon>Sphingobacteriaceae</taxon>
        <taxon>Parapedobacter</taxon>
    </lineage>
</organism>